<evidence type="ECO:0000313" key="4">
    <source>
        <dbReference type="Proteomes" id="UP001336314"/>
    </source>
</evidence>
<dbReference type="InterPro" id="IPR001633">
    <property type="entry name" value="EAL_dom"/>
</dbReference>
<dbReference type="RefSeq" id="WP_330129366.1">
    <property type="nucleotide sequence ID" value="NZ_JAUHLI010000012.1"/>
</dbReference>
<evidence type="ECO:0000259" key="1">
    <source>
        <dbReference type="PROSITE" id="PS50883"/>
    </source>
</evidence>
<dbReference type="InterPro" id="IPR043128">
    <property type="entry name" value="Rev_trsase/Diguanyl_cyclase"/>
</dbReference>
<dbReference type="Gene3D" id="2.60.40.10">
    <property type="entry name" value="Immunoglobulins"/>
    <property type="match status" value="1"/>
</dbReference>
<dbReference type="Pfam" id="PF00563">
    <property type="entry name" value="EAL"/>
    <property type="match status" value="1"/>
</dbReference>
<dbReference type="InterPro" id="IPR052155">
    <property type="entry name" value="Biofilm_reg_signaling"/>
</dbReference>
<dbReference type="PANTHER" id="PTHR44757">
    <property type="entry name" value="DIGUANYLATE CYCLASE DGCP"/>
    <property type="match status" value="1"/>
</dbReference>
<dbReference type="Proteomes" id="UP001336314">
    <property type="component" value="Unassembled WGS sequence"/>
</dbReference>
<evidence type="ECO:0000313" key="3">
    <source>
        <dbReference type="EMBL" id="MEE2002297.1"/>
    </source>
</evidence>
<accession>A0ABU7J7H6</accession>
<evidence type="ECO:0000259" key="2">
    <source>
        <dbReference type="PROSITE" id="PS50887"/>
    </source>
</evidence>
<dbReference type="SUPFAM" id="SSF55785">
    <property type="entry name" value="PYP-like sensor domain (PAS domain)"/>
    <property type="match status" value="1"/>
</dbReference>
<gene>
    <name evidence="3" type="ORF">QWY20_12615</name>
</gene>
<keyword evidence="4" id="KW-1185">Reference proteome</keyword>
<reference evidence="3 4" key="1">
    <citation type="submission" date="2023-07" db="EMBL/GenBank/DDBJ databases">
        <title>Alkalimonas sp., MEB108 novel, alkaliphilic bacterium isolated from Lonar Lake, India.</title>
        <authorList>
            <person name="Joshi A."/>
            <person name="Thite S."/>
        </authorList>
    </citation>
    <scope>NUCLEOTIDE SEQUENCE [LARGE SCALE GENOMIC DNA]</scope>
    <source>
        <strain evidence="3 4">MEB108</strain>
    </source>
</reference>
<dbReference type="InterPro" id="IPR035919">
    <property type="entry name" value="EAL_sf"/>
</dbReference>
<dbReference type="CDD" id="cd01948">
    <property type="entry name" value="EAL"/>
    <property type="match status" value="1"/>
</dbReference>
<dbReference type="Gene3D" id="3.20.20.450">
    <property type="entry name" value="EAL domain"/>
    <property type="match status" value="1"/>
</dbReference>
<comment type="caution">
    <text evidence="3">The sequence shown here is derived from an EMBL/GenBank/DDBJ whole genome shotgun (WGS) entry which is preliminary data.</text>
</comment>
<dbReference type="InterPro" id="IPR013783">
    <property type="entry name" value="Ig-like_fold"/>
</dbReference>
<dbReference type="InterPro" id="IPR013655">
    <property type="entry name" value="PAS_fold_3"/>
</dbReference>
<dbReference type="SUPFAM" id="SSF55073">
    <property type="entry name" value="Nucleotide cyclase"/>
    <property type="match status" value="1"/>
</dbReference>
<dbReference type="SMART" id="SM00052">
    <property type="entry name" value="EAL"/>
    <property type="match status" value="1"/>
</dbReference>
<dbReference type="PROSITE" id="PS50883">
    <property type="entry name" value="EAL"/>
    <property type="match status" value="1"/>
</dbReference>
<dbReference type="SUPFAM" id="SSF63829">
    <property type="entry name" value="Calcium-dependent phosphotriesterase"/>
    <property type="match status" value="2"/>
</dbReference>
<dbReference type="Gene3D" id="2.130.10.10">
    <property type="entry name" value="YVTN repeat-like/Quinoprotein amine dehydrogenase"/>
    <property type="match status" value="2"/>
</dbReference>
<feature type="domain" description="GGDEF" evidence="2">
    <location>
        <begin position="975"/>
        <end position="1107"/>
    </location>
</feature>
<dbReference type="InterPro" id="IPR029787">
    <property type="entry name" value="Nucleotide_cyclase"/>
</dbReference>
<dbReference type="SUPFAM" id="SSF141868">
    <property type="entry name" value="EAL domain-like"/>
    <property type="match status" value="1"/>
</dbReference>
<feature type="domain" description="EAL" evidence="1">
    <location>
        <begin position="1116"/>
        <end position="1367"/>
    </location>
</feature>
<name>A0ABU7J7H6_9GAMM</name>
<organism evidence="3 4">
    <name type="scientific">Alkalimonas cellulosilytica</name>
    <dbReference type="NCBI Taxonomy" id="3058395"/>
    <lineage>
        <taxon>Bacteria</taxon>
        <taxon>Pseudomonadati</taxon>
        <taxon>Pseudomonadota</taxon>
        <taxon>Gammaproteobacteria</taxon>
        <taxon>Alkalimonas</taxon>
    </lineage>
</organism>
<sequence length="1370" mass="156659">MSVLSGRCLALLVLFTLPLLLHAETQQVFRLSPDTGLSQGHINRLLLDQHHQLWLATDGGLDRFDGYRSRTFVSEQLPANTVIYDLFFINEHRLLVATSTEGVLELDLRHGTTEVLHRPNPELADYSAELIYLIRPDTNEAALFIDSTRVMTLKDGQPQVLFTLPSHDIHQHFIRDLLAFDHYLVIASSQGLWLHDRQTHHSWQLDYLVEPNRDQLDSKALALNEQYVFVGTVEGLYALNRAELAQLSQTTQRQSVTAKSLLSEQNIWRIQVEELQLLLGTNQGLLALDLSSQQVTTLFQPGRTRYAYFDDSIVDFTQDKHGNFWLGTRGDGAYYWQPNQQRFTNIINTAQQQPLSHPYVYSLLSHEENFWAGTQNGLNRFEVDSLQSQAFLLNPDPKATVSASTIYSIRKASSQHGLWLQTPYQIQLFSLKSHQLQSLPEDTSHILSYPPYSMAVSSRDQLFVHNEGGFFVIEPNLAVRVLSDLETFFHSDWASHWVAEHPDQPGTMLFYDNFTLWAVDPNQTSPRALYQLPKGYRQSSAYVEGVQAVGDSLWLLFQGIGLVELDRKTLAQRQLLFGGGSLPTNTLYQLEQDDAGMLWMSSHSGLWRFNPKTASFRQFTSQQGLAYNEFNGMSGTRLADGRLAFGSTRGISLVNPADFIEQNLEQPSLLFSELSLFSRALPPLLQPQSQHSLQLQHNDYGLGVHVSTFSYRQQTDTLYQFELSGPSAIPAFQSREPFLLLPQLQPGNYQLQVRAFDPITERFSEPARLSLQVAYSPWQSPAARFSYALLVLLLLISWLIWRQRQKQHLIQQNQQLQQSQQRLQLALDIADSDVWSWSANDNNLLQPKRLQLLGLAEQACFSYEDYANYLHPDDQADYLHSWKELSEGLSDHFQQVYRVRDTENTWHWFKDIGRVTQRNQLELQHVSGIFTNITAQKLTEQELEQLIHFDSLTQLPNRSFLLQQMDSLLQHPPTNGFSLLFIDLDRFKHINDSLGHEHGNTLLQVIAARLQSQLQTGEILAHLGSDEFVYVLLNNTLTHISQKSDALHSLIAKPVMLDQQQISISCSIGIACYPNHGSDSYELLKFADIAMAYAKRHGEMDYAIFEPSMPEQTRAKMQLEFQLKQAIQRQELQNYYQPIVDSQQQRTIGVELLLRWSNEGKMVPPDQFIPMAEELDLMAELTWGSVQRALHDLQRWHQIGLPLYLSVNLSASQLSSELLASRLSALIEQEAIDPVMLRLEITESSLMTNRLQAIENMQRLKALGIQLYLDDFGTGYSSLTYLKDFPIDLIKIDRSFVSDVQPGSQNAILNTIIALARNMQLPCIAEGVETQYQLNYLQQQGCHLIQGYWYSPPLPKDRLEQFLRSELHTE</sequence>
<dbReference type="SMART" id="SM00267">
    <property type="entry name" value="GGDEF"/>
    <property type="match status" value="1"/>
</dbReference>
<dbReference type="Pfam" id="PF08447">
    <property type="entry name" value="PAS_3"/>
    <property type="match status" value="1"/>
</dbReference>
<dbReference type="Pfam" id="PF00990">
    <property type="entry name" value="GGDEF"/>
    <property type="match status" value="1"/>
</dbReference>
<dbReference type="PANTHER" id="PTHR44757:SF2">
    <property type="entry name" value="BIOFILM ARCHITECTURE MAINTENANCE PROTEIN MBAA"/>
    <property type="match status" value="1"/>
</dbReference>
<dbReference type="Gene3D" id="3.30.70.270">
    <property type="match status" value="1"/>
</dbReference>
<protein>
    <submittedName>
        <fullName evidence="3">EAL domain-containing protein</fullName>
    </submittedName>
</protein>
<dbReference type="InterPro" id="IPR000160">
    <property type="entry name" value="GGDEF_dom"/>
</dbReference>
<dbReference type="CDD" id="cd01949">
    <property type="entry name" value="GGDEF"/>
    <property type="match status" value="1"/>
</dbReference>
<dbReference type="InterPro" id="IPR015943">
    <property type="entry name" value="WD40/YVTN_repeat-like_dom_sf"/>
</dbReference>
<dbReference type="NCBIfam" id="TIGR00254">
    <property type="entry name" value="GGDEF"/>
    <property type="match status" value="1"/>
</dbReference>
<proteinExistence type="predicted"/>
<dbReference type="PROSITE" id="PS50887">
    <property type="entry name" value="GGDEF"/>
    <property type="match status" value="1"/>
</dbReference>
<dbReference type="EMBL" id="JAUHLI010000012">
    <property type="protein sequence ID" value="MEE2002297.1"/>
    <property type="molecule type" value="Genomic_DNA"/>
</dbReference>
<dbReference type="InterPro" id="IPR035965">
    <property type="entry name" value="PAS-like_dom_sf"/>
</dbReference>
<dbReference type="Gene3D" id="3.30.450.20">
    <property type="entry name" value="PAS domain"/>
    <property type="match status" value="1"/>
</dbReference>